<dbReference type="WBParaSite" id="ACRNAN_scaffold11247.g7809.t1">
    <property type="protein sequence ID" value="ACRNAN_scaffold11247.g7809.t1"/>
    <property type="gene ID" value="ACRNAN_scaffold11247.g7809"/>
</dbReference>
<protein>
    <submittedName>
        <fullName evidence="3">Uncharacterized protein</fullName>
    </submittedName>
</protein>
<name>A0A914CIR7_9BILA</name>
<proteinExistence type="predicted"/>
<feature type="chain" id="PRO_5037862370" evidence="1">
    <location>
        <begin position="24"/>
        <end position="156"/>
    </location>
</feature>
<sequence length="156" mass="17997">MSIVMSFILKAFIVIFLTVSIEGYIVGHHMVSRSSYLTNCYDRYKRIIARQCTYPKMDYPCLNGTEVYNGRLYQKYSIQSIALFCCQTKCSSYDIYSNYCCLTKDCLKSCYNLDFEPEPRVIYDSDSTYTNAIGLKPKDNGLGGYNLGLSRPYIRK</sequence>
<evidence type="ECO:0000256" key="1">
    <source>
        <dbReference type="SAM" id="SignalP"/>
    </source>
</evidence>
<dbReference type="Proteomes" id="UP000887540">
    <property type="component" value="Unplaced"/>
</dbReference>
<evidence type="ECO:0000313" key="3">
    <source>
        <dbReference type="WBParaSite" id="ACRNAN_scaffold11247.g7809.t1"/>
    </source>
</evidence>
<evidence type="ECO:0000313" key="2">
    <source>
        <dbReference type="Proteomes" id="UP000887540"/>
    </source>
</evidence>
<keyword evidence="1" id="KW-0732">Signal</keyword>
<organism evidence="2 3">
    <name type="scientific">Acrobeloides nanus</name>
    <dbReference type="NCBI Taxonomy" id="290746"/>
    <lineage>
        <taxon>Eukaryota</taxon>
        <taxon>Metazoa</taxon>
        <taxon>Ecdysozoa</taxon>
        <taxon>Nematoda</taxon>
        <taxon>Chromadorea</taxon>
        <taxon>Rhabditida</taxon>
        <taxon>Tylenchina</taxon>
        <taxon>Cephalobomorpha</taxon>
        <taxon>Cephaloboidea</taxon>
        <taxon>Cephalobidae</taxon>
        <taxon>Acrobeloides</taxon>
    </lineage>
</organism>
<feature type="signal peptide" evidence="1">
    <location>
        <begin position="1"/>
        <end position="23"/>
    </location>
</feature>
<dbReference type="AlphaFoldDB" id="A0A914CIR7"/>
<accession>A0A914CIR7</accession>
<keyword evidence="2" id="KW-1185">Reference proteome</keyword>
<reference evidence="3" key="1">
    <citation type="submission" date="2022-11" db="UniProtKB">
        <authorList>
            <consortium name="WormBaseParasite"/>
        </authorList>
    </citation>
    <scope>IDENTIFICATION</scope>
</reference>